<dbReference type="GO" id="GO:0046872">
    <property type="term" value="F:metal ion binding"/>
    <property type="evidence" value="ECO:0007669"/>
    <property type="project" value="UniProtKB-KW"/>
</dbReference>
<evidence type="ECO:0000256" key="3">
    <source>
        <dbReference type="ARBA" id="ARBA00004630"/>
    </source>
</evidence>
<proteinExistence type="inferred from homology"/>
<evidence type="ECO:0000256" key="1">
    <source>
        <dbReference type="ARBA" id="ARBA00004125"/>
    </source>
</evidence>
<evidence type="ECO:0000256" key="8">
    <source>
        <dbReference type="SAM" id="Phobius"/>
    </source>
</evidence>
<dbReference type="EMBL" id="JBHFQA010000001">
    <property type="protein sequence ID" value="KAL2103354.1"/>
    <property type="molecule type" value="Genomic_DNA"/>
</dbReference>
<dbReference type="PANTHER" id="PTHR23292">
    <property type="entry name" value="LIPOPOLYSACCHARIDE-INDUCED TUMOR NECROSIS FACTOR-ALPHA FACTOR"/>
    <property type="match status" value="1"/>
</dbReference>
<comment type="similarity">
    <text evidence="4">Belongs to the CDIP1/LITAF family.</text>
</comment>
<keyword evidence="8" id="KW-0812">Transmembrane</keyword>
<keyword evidence="7 8" id="KW-0472">Membrane</keyword>
<evidence type="ECO:0000256" key="7">
    <source>
        <dbReference type="ARBA" id="ARBA00023136"/>
    </source>
</evidence>
<feature type="transmembrane region" description="Helical" evidence="8">
    <location>
        <begin position="152"/>
        <end position="177"/>
    </location>
</feature>
<feature type="domain" description="LITAF" evidence="10">
    <location>
        <begin position="115"/>
        <end position="199"/>
    </location>
</feature>
<evidence type="ECO:0000256" key="5">
    <source>
        <dbReference type="ARBA" id="ARBA00022723"/>
    </source>
</evidence>
<keyword evidence="12" id="KW-1185">Reference proteome</keyword>
<feature type="chain" id="PRO_5044832446" description="LITAF domain-containing protein" evidence="9">
    <location>
        <begin position="36"/>
        <end position="201"/>
    </location>
</feature>
<dbReference type="Pfam" id="PF10601">
    <property type="entry name" value="zf-LITAF-like"/>
    <property type="match status" value="1"/>
</dbReference>
<evidence type="ECO:0000256" key="6">
    <source>
        <dbReference type="ARBA" id="ARBA00022833"/>
    </source>
</evidence>
<protein>
    <recommendedName>
        <fullName evidence="10">LITAF domain-containing protein</fullName>
    </recommendedName>
</protein>
<evidence type="ECO:0000313" key="11">
    <source>
        <dbReference type="EMBL" id="KAL2103354.1"/>
    </source>
</evidence>
<comment type="subcellular location">
    <subcellularLocation>
        <location evidence="1">Endosome membrane</location>
        <topology evidence="1">Peripheral membrane protein</topology>
        <orientation evidence="1">Cytoplasmic side</orientation>
    </subcellularLocation>
    <subcellularLocation>
        <location evidence="2">Late endosome membrane</location>
    </subcellularLocation>
    <subcellularLocation>
        <location evidence="3">Lysosome membrane</location>
        <topology evidence="3">Peripheral membrane protein</topology>
        <orientation evidence="3">Cytoplasmic side</orientation>
    </subcellularLocation>
</comment>
<evidence type="ECO:0000256" key="9">
    <source>
        <dbReference type="SAM" id="SignalP"/>
    </source>
</evidence>
<keyword evidence="9" id="KW-0732">Signal</keyword>
<gene>
    <name evidence="11" type="ORF">ACEWY4_000222</name>
</gene>
<reference evidence="11 12" key="1">
    <citation type="submission" date="2024-09" db="EMBL/GenBank/DDBJ databases">
        <title>A chromosome-level genome assembly of Gray's grenadier anchovy, Coilia grayii.</title>
        <authorList>
            <person name="Fu Z."/>
        </authorList>
    </citation>
    <scope>NUCLEOTIDE SEQUENCE [LARGE SCALE GENOMIC DNA]</scope>
    <source>
        <strain evidence="11">G4</strain>
        <tissue evidence="11">Muscle</tissue>
    </source>
</reference>
<name>A0ABD1KW17_9TELE</name>
<dbReference type="Proteomes" id="UP001591681">
    <property type="component" value="Unassembled WGS sequence"/>
</dbReference>
<dbReference type="AlphaFoldDB" id="A0ABD1KW17"/>
<keyword evidence="5" id="KW-0479">Metal-binding</keyword>
<feature type="signal peptide" evidence="9">
    <location>
        <begin position="1"/>
        <end position="35"/>
    </location>
</feature>
<sequence length="201" mass="22420">MPVCCMCVHTYLPHRHTHTLVILVILSSAFQCTGTADPRPQTYRLRPPAEMSTIVFQNPAPVTQPPVVMMQQPAPPPVVMMQQPAPPPVVMMQQPAPPPVVMMQQPAPQVVTQQQPQPQVIASAKLGGKPTITACKNCRQRMETRVIYKSGWFAWAMAILLCFLGLFFGPCLIPFFWSKCKDAHHYCTLCNTKLCVHKPCC</sequence>
<evidence type="ECO:0000313" key="12">
    <source>
        <dbReference type="Proteomes" id="UP001591681"/>
    </source>
</evidence>
<dbReference type="InterPro" id="IPR037519">
    <property type="entry name" value="LITAF_fam"/>
</dbReference>
<comment type="caution">
    <text evidence="11">The sequence shown here is derived from an EMBL/GenBank/DDBJ whole genome shotgun (WGS) entry which is preliminary data.</text>
</comment>
<dbReference type="GO" id="GO:0005765">
    <property type="term" value="C:lysosomal membrane"/>
    <property type="evidence" value="ECO:0007669"/>
    <property type="project" value="UniProtKB-SubCell"/>
</dbReference>
<organism evidence="11 12">
    <name type="scientific">Coilia grayii</name>
    <name type="common">Gray's grenadier anchovy</name>
    <dbReference type="NCBI Taxonomy" id="363190"/>
    <lineage>
        <taxon>Eukaryota</taxon>
        <taxon>Metazoa</taxon>
        <taxon>Chordata</taxon>
        <taxon>Craniata</taxon>
        <taxon>Vertebrata</taxon>
        <taxon>Euteleostomi</taxon>
        <taxon>Actinopterygii</taxon>
        <taxon>Neopterygii</taxon>
        <taxon>Teleostei</taxon>
        <taxon>Clupei</taxon>
        <taxon>Clupeiformes</taxon>
        <taxon>Clupeoidei</taxon>
        <taxon>Engraulidae</taxon>
        <taxon>Coilinae</taxon>
        <taxon>Coilia</taxon>
    </lineage>
</organism>
<keyword evidence="8" id="KW-1133">Transmembrane helix</keyword>
<accession>A0ABD1KW17</accession>
<dbReference type="PROSITE" id="PS51837">
    <property type="entry name" value="LITAF"/>
    <property type="match status" value="1"/>
</dbReference>
<evidence type="ECO:0000256" key="2">
    <source>
        <dbReference type="ARBA" id="ARBA00004414"/>
    </source>
</evidence>
<dbReference type="SMART" id="SM00714">
    <property type="entry name" value="LITAF"/>
    <property type="match status" value="1"/>
</dbReference>
<dbReference type="PANTHER" id="PTHR23292:SF6">
    <property type="entry name" value="FI16602P1-RELATED"/>
    <property type="match status" value="1"/>
</dbReference>
<evidence type="ECO:0000256" key="4">
    <source>
        <dbReference type="ARBA" id="ARBA00005975"/>
    </source>
</evidence>
<evidence type="ECO:0000259" key="10">
    <source>
        <dbReference type="PROSITE" id="PS51837"/>
    </source>
</evidence>
<keyword evidence="6" id="KW-0862">Zinc</keyword>
<dbReference type="GO" id="GO:0031902">
    <property type="term" value="C:late endosome membrane"/>
    <property type="evidence" value="ECO:0007669"/>
    <property type="project" value="UniProtKB-SubCell"/>
</dbReference>
<dbReference type="InterPro" id="IPR006629">
    <property type="entry name" value="LITAF"/>
</dbReference>